<dbReference type="GO" id="GO:0008395">
    <property type="term" value="F:steroid hydroxylase activity"/>
    <property type="evidence" value="ECO:0007669"/>
    <property type="project" value="TreeGrafter"/>
</dbReference>
<evidence type="ECO:0000256" key="2">
    <source>
        <dbReference type="ARBA" id="ARBA00010617"/>
    </source>
</evidence>
<evidence type="ECO:0000256" key="3">
    <source>
        <dbReference type="ARBA" id="ARBA00022617"/>
    </source>
</evidence>
<dbReference type="GO" id="GO:0020037">
    <property type="term" value="F:heme binding"/>
    <property type="evidence" value="ECO:0007669"/>
    <property type="project" value="InterPro"/>
</dbReference>
<keyword evidence="5 9" id="KW-0560">Oxidoreductase</keyword>
<name>A0A6A7G8W0_9CRUS</name>
<dbReference type="InterPro" id="IPR002401">
    <property type="entry name" value="Cyt_P450_E_grp-I"/>
</dbReference>
<dbReference type="FunFam" id="1.10.630.10:FF:000036">
    <property type="entry name" value="CYtochrome P450 family"/>
    <property type="match status" value="1"/>
</dbReference>
<dbReference type="GO" id="GO:0005506">
    <property type="term" value="F:iron ion binding"/>
    <property type="evidence" value="ECO:0007669"/>
    <property type="project" value="InterPro"/>
</dbReference>
<evidence type="ECO:0000256" key="8">
    <source>
        <dbReference type="PIRSR" id="PIRSR602401-1"/>
    </source>
</evidence>
<dbReference type="InterPro" id="IPR017972">
    <property type="entry name" value="Cyt_P450_CS"/>
</dbReference>
<feature type="binding site" description="axial binding residue" evidence="8">
    <location>
        <position position="432"/>
    </location>
    <ligand>
        <name>heme</name>
        <dbReference type="ChEBI" id="CHEBI:30413"/>
    </ligand>
    <ligandPart>
        <name>Fe</name>
        <dbReference type="ChEBI" id="CHEBI:18248"/>
    </ligandPart>
</feature>
<dbReference type="PANTHER" id="PTHR24300">
    <property type="entry name" value="CYTOCHROME P450 508A4-RELATED"/>
    <property type="match status" value="1"/>
</dbReference>
<evidence type="ECO:0000256" key="5">
    <source>
        <dbReference type="ARBA" id="ARBA00023002"/>
    </source>
</evidence>
<keyword evidence="10" id="KW-0732">Signal</keyword>
<keyword evidence="7 9" id="KW-0503">Monooxygenase</keyword>
<dbReference type="GO" id="GO:0016712">
    <property type="term" value="F:oxidoreductase activity, acting on paired donors, with incorporation or reduction of molecular oxygen, reduced flavin or flavoprotein as one donor, and incorporation of one atom of oxygen"/>
    <property type="evidence" value="ECO:0007669"/>
    <property type="project" value="TreeGrafter"/>
</dbReference>
<protein>
    <submittedName>
        <fullName evidence="11">Cytochrome P450 epoxidase-like protein</fullName>
    </submittedName>
</protein>
<dbReference type="GO" id="GO:0005737">
    <property type="term" value="C:cytoplasm"/>
    <property type="evidence" value="ECO:0007669"/>
    <property type="project" value="TreeGrafter"/>
</dbReference>
<evidence type="ECO:0000256" key="9">
    <source>
        <dbReference type="RuleBase" id="RU000461"/>
    </source>
</evidence>
<dbReference type="InterPro" id="IPR001128">
    <property type="entry name" value="Cyt_P450"/>
</dbReference>
<dbReference type="SUPFAM" id="SSF48264">
    <property type="entry name" value="Cytochrome P450"/>
    <property type="match status" value="1"/>
</dbReference>
<keyword evidence="6 8" id="KW-0408">Iron</keyword>
<evidence type="ECO:0000313" key="11">
    <source>
        <dbReference type="EMBL" id="LAC26939.1"/>
    </source>
</evidence>
<dbReference type="PROSITE" id="PS00086">
    <property type="entry name" value="CYTOCHROME_P450"/>
    <property type="match status" value="1"/>
</dbReference>
<accession>A0A6A7G8W0</accession>
<feature type="signal peptide" evidence="10">
    <location>
        <begin position="1"/>
        <end position="21"/>
    </location>
</feature>
<organism evidence="11">
    <name type="scientific">Hirondellea gigas</name>
    <dbReference type="NCBI Taxonomy" id="1518452"/>
    <lineage>
        <taxon>Eukaryota</taxon>
        <taxon>Metazoa</taxon>
        <taxon>Ecdysozoa</taxon>
        <taxon>Arthropoda</taxon>
        <taxon>Crustacea</taxon>
        <taxon>Multicrustacea</taxon>
        <taxon>Malacostraca</taxon>
        <taxon>Eumalacostraca</taxon>
        <taxon>Peracarida</taxon>
        <taxon>Amphipoda</taxon>
        <taxon>Amphilochidea</taxon>
        <taxon>Lysianassida</taxon>
        <taxon>Lysianassidira</taxon>
        <taxon>Lysianassoidea</taxon>
        <taxon>Lysianassidae</taxon>
        <taxon>Hirondellea</taxon>
    </lineage>
</organism>
<evidence type="ECO:0000256" key="4">
    <source>
        <dbReference type="ARBA" id="ARBA00022723"/>
    </source>
</evidence>
<dbReference type="Pfam" id="PF00067">
    <property type="entry name" value="p450"/>
    <property type="match status" value="1"/>
</dbReference>
<reference evidence="11" key="1">
    <citation type="submission" date="2017-11" db="EMBL/GenBank/DDBJ databases">
        <title>The sensing device of the deep-sea amphipod.</title>
        <authorList>
            <person name="Kobayashi H."/>
            <person name="Nagahama T."/>
            <person name="Arai W."/>
            <person name="Sasagawa Y."/>
            <person name="Umeda M."/>
            <person name="Hayashi T."/>
            <person name="Nikaido I."/>
            <person name="Watanabe H."/>
            <person name="Oguri K."/>
            <person name="Kitazato H."/>
            <person name="Fujioka K."/>
            <person name="Kido Y."/>
            <person name="Takami H."/>
        </authorList>
    </citation>
    <scope>NUCLEOTIDE SEQUENCE</scope>
    <source>
        <tissue evidence="11">Whole body</tissue>
    </source>
</reference>
<dbReference type="InterPro" id="IPR036396">
    <property type="entry name" value="Cyt_P450_sf"/>
</dbReference>
<comment type="cofactor">
    <cofactor evidence="1 8">
        <name>heme</name>
        <dbReference type="ChEBI" id="CHEBI:30413"/>
    </cofactor>
</comment>
<dbReference type="EMBL" id="IACT01007827">
    <property type="protein sequence ID" value="LAC26939.1"/>
    <property type="molecule type" value="mRNA"/>
</dbReference>
<dbReference type="GO" id="GO:0006082">
    <property type="term" value="P:organic acid metabolic process"/>
    <property type="evidence" value="ECO:0007669"/>
    <property type="project" value="TreeGrafter"/>
</dbReference>
<evidence type="ECO:0000256" key="6">
    <source>
        <dbReference type="ARBA" id="ARBA00023004"/>
    </source>
</evidence>
<feature type="chain" id="PRO_5025682521" evidence="10">
    <location>
        <begin position="22"/>
        <end position="486"/>
    </location>
</feature>
<evidence type="ECO:0000256" key="7">
    <source>
        <dbReference type="ARBA" id="ARBA00023033"/>
    </source>
</evidence>
<dbReference type="PRINTS" id="PR00463">
    <property type="entry name" value="EP450I"/>
</dbReference>
<dbReference type="PANTHER" id="PTHR24300:SF376">
    <property type="entry name" value="CYTOCHROME P450 15A1"/>
    <property type="match status" value="1"/>
</dbReference>
<proteinExistence type="evidence at transcript level"/>
<dbReference type="Gene3D" id="1.10.630.10">
    <property type="entry name" value="Cytochrome P450"/>
    <property type="match status" value="1"/>
</dbReference>
<dbReference type="InterPro" id="IPR050182">
    <property type="entry name" value="Cytochrome_P450_fam2"/>
</dbReference>
<sequence length="486" mass="55179">MASVLLIAVVILLISLLQFYATRTRKLPPGPYGLPFLGYAIFFDKHNITRTYDYLYKKYGSVVGLRNGLNDVVLISGWDAVNEALLNEDLAYRPRFKISMELYPGESKGVLLNNGENWKVQRRFSLHNFRNLGFGKRSHESVILEEADYLVKQLKQKNGAPVNVKVPIGVSGINILWAILAGKRHDHNDPHLKKLVGLLNRSIQCGLITGGILNSFPFLRHIAPGYFGYTEIRNALEAIKDFVKESQAEHEATYNPNEMRDFIDLYIQEMRKDEKDASFTEKQMIALIGDLFIAGTETSSSVISFVILFMCKYPHLQDKLHENLDEVVGRESVPTMDHRTRLSYVDAFLNEALRIRNPVGIAIPHYAQRTTTVMGQRIEEGTRVNINIHSVGMDKEYWGDPENFRPDRFITPEGTLKKMDRFIPFGKGRRSCLGEALARMTSFLMFATLAHKLHFKFAPGENPSDEGISGFTMSPPNFDVIATPRF</sequence>
<evidence type="ECO:0000256" key="10">
    <source>
        <dbReference type="SAM" id="SignalP"/>
    </source>
</evidence>
<evidence type="ECO:0000256" key="1">
    <source>
        <dbReference type="ARBA" id="ARBA00001971"/>
    </source>
</evidence>
<comment type="similarity">
    <text evidence="2 9">Belongs to the cytochrome P450 family.</text>
</comment>
<keyword evidence="3 8" id="KW-0349">Heme</keyword>
<dbReference type="PRINTS" id="PR00385">
    <property type="entry name" value="P450"/>
</dbReference>
<dbReference type="AlphaFoldDB" id="A0A6A7G8W0"/>
<dbReference type="GO" id="GO:0006805">
    <property type="term" value="P:xenobiotic metabolic process"/>
    <property type="evidence" value="ECO:0007669"/>
    <property type="project" value="TreeGrafter"/>
</dbReference>
<keyword evidence="4 8" id="KW-0479">Metal-binding</keyword>